<dbReference type="GO" id="GO:0003700">
    <property type="term" value="F:DNA-binding transcription factor activity"/>
    <property type="evidence" value="ECO:0007669"/>
    <property type="project" value="InterPro"/>
</dbReference>
<dbReference type="GO" id="GO:0043565">
    <property type="term" value="F:sequence-specific DNA binding"/>
    <property type="evidence" value="ECO:0007669"/>
    <property type="project" value="InterPro"/>
</dbReference>
<gene>
    <name evidence="5" type="ORF">D7S89_07585</name>
</gene>
<dbReference type="InterPro" id="IPR050204">
    <property type="entry name" value="AraC_XylS_family_regulators"/>
</dbReference>
<dbReference type="SUPFAM" id="SSF46689">
    <property type="entry name" value="Homeodomain-like"/>
    <property type="match status" value="2"/>
</dbReference>
<dbReference type="InterPro" id="IPR018062">
    <property type="entry name" value="HTH_AraC-typ_CS"/>
</dbReference>
<keyword evidence="6" id="KW-1185">Reference proteome</keyword>
<evidence type="ECO:0000256" key="2">
    <source>
        <dbReference type="ARBA" id="ARBA00023125"/>
    </source>
</evidence>
<name>A0A494XJL9_9BURK</name>
<dbReference type="Pfam" id="PF01965">
    <property type="entry name" value="DJ-1_PfpI"/>
    <property type="match status" value="1"/>
</dbReference>
<keyword evidence="2" id="KW-0238">DNA-binding</keyword>
<evidence type="ECO:0000313" key="5">
    <source>
        <dbReference type="EMBL" id="RKP50915.1"/>
    </source>
</evidence>
<dbReference type="Proteomes" id="UP000280434">
    <property type="component" value="Unassembled WGS sequence"/>
</dbReference>
<dbReference type="PANTHER" id="PTHR46796:SF6">
    <property type="entry name" value="ARAC SUBFAMILY"/>
    <property type="match status" value="1"/>
</dbReference>
<dbReference type="SMART" id="SM00342">
    <property type="entry name" value="HTH_ARAC"/>
    <property type="match status" value="1"/>
</dbReference>
<dbReference type="InterPro" id="IPR018060">
    <property type="entry name" value="HTH_AraC"/>
</dbReference>
<dbReference type="Gene3D" id="1.10.10.60">
    <property type="entry name" value="Homeodomain-like"/>
    <property type="match status" value="1"/>
</dbReference>
<dbReference type="Gene3D" id="3.40.50.880">
    <property type="match status" value="1"/>
</dbReference>
<organism evidence="5 6">
    <name type="scientific">Trinickia fusca</name>
    <dbReference type="NCBI Taxonomy" id="2419777"/>
    <lineage>
        <taxon>Bacteria</taxon>
        <taxon>Pseudomonadati</taxon>
        <taxon>Pseudomonadota</taxon>
        <taxon>Betaproteobacteria</taxon>
        <taxon>Burkholderiales</taxon>
        <taxon>Burkholderiaceae</taxon>
        <taxon>Trinickia</taxon>
    </lineage>
</organism>
<feature type="domain" description="HTH araC/xylS-type" evidence="4">
    <location>
        <begin position="301"/>
        <end position="399"/>
    </location>
</feature>
<evidence type="ECO:0000256" key="3">
    <source>
        <dbReference type="ARBA" id="ARBA00023163"/>
    </source>
</evidence>
<dbReference type="InterPro" id="IPR002818">
    <property type="entry name" value="DJ-1/PfpI"/>
</dbReference>
<keyword evidence="3" id="KW-0804">Transcription</keyword>
<dbReference type="InterPro" id="IPR029062">
    <property type="entry name" value="Class_I_gatase-like"/>
</dbReference>
<evidence type="ECO:0000259" key="4">
    <source>
        <dbReference type="PROSITE" id="PS01124"/>
    </source>
</evidence>
<evidence type="ECO:0000256" key="1">
    <source>
        <dbReference type="ARBA" id="ARBA00023015"/>
    </source>
</evidence>
<dbReference type="EMBL" id="RBZV01000002">
    <property type="protein sequence ID" value="RKP50915.1"/>
    <property type="molecule type" value="Genomic_DNA"/>
</dbReference>
<keyword evidence="1" id="KW-0805">Transcription regulation</keyword>
<dbReference type="PANTHER" id="PTHR46796">
    <property type="entry name" value="HTH-TYPE TRANSCRIPTIONAL ACTIVATOR RHAS-RELATED"/>
    <property type="match status" value="1"/>
</dbReference>
<dbReference type="OrthoDB" id="6831751at2"/>
<comment type="caution">
    <text evidence="5">The sequence shown here is derived from an EMBL/GenBank/DDBJ whole genome shotgun (WGS) entry which is preliminary data.</text>
</comment>
<evidence type="ECO:0000313" key="6">
    <source>
        <dbReference type="Proteomes" id="UP000280434"/>
    </source>
</evidence>
<reference evidence="5 6" key="1">
    <citation type="submission" date="2018-10" db="EMBL/GenBank/DDBJ databases">
        <title>Paraburkholderia sp. 7MK8-2, isolated from soil.</title>
        <authorList>
            <person name="Gao Z.-H."/>
            <person name="Qiu L.-H."/>
        </authorList>
    </citation>
    <scope>NUCLEOTIDE SEQUENCE [LARGE SCALE GENOMIC DNA]</scope>
    <source>
        <strain evidence="5 6">7MK8-2</strain>
    </source>
</reference>
<sequence length="408" mass="44250">MSRTNCRVSKTSAKISRLCDEWRGTHPRAAYDASHRVLRGAPLARRHGRRSVRPSNASCLRANPAYMAKRIAILIFDAFSLIEVSSVAEVFRLADEIEIERSVAQQDPLQPASDVEHAGPREAHEPYSLIVVSSTGGSIASNGSMRVWSEPLQAYASMGFDVLFIAGGPGAARLKDDGEFLHRLHEVMQRTRVVKAIGEGFAILATAHAVGAYVGEPAGSPQAPNVPLVVGASARAAPLIDQPPALDDPLGPIAAALSIVKRERGPEVAREISERSMPGAWRRLGAVLGELDEGGAREKINAAARWIRENYGQPISVAKAAEVAAMSERSFLRRFKSQMGLTPSEYLLRARLDASCLLLVATDLPVDKIARRCGVGSGDGLAKIFRKRLSVSPTEYRTTERRRAQSRH</sequence>
<protein>
    <submittedName>
        <fullName evidence="5">Helix-turn-helix domain-containing protein</fullName>
    </submittedName>
</protein>
<dbReference type="PROSITE" id="PS01124">
    <property type="entry name" value="HTH_ARAC_FAMILY_2"/>
    <property type="match status" value="1"/>
</dbReference>
<accession>A0A494XJL9</accession>
<dbReference type="InterPro" id="IPR009057">
    <property type="entry name" value="Homeodomain-like_sf"/>
</dbReference>
<proteinExistence type="predicted"/>
<dbReference type="Pfam" id="PF12833">
    <property type="entry name" value="HTH_18"/>
    <property type="match status" value="1"/>
</dbReference>
<dbReference type="AlphaFoldDB" id="A0A494XJL9"/>
<dbReference type="SUPFAM" id="SSF52317">
    <property type="entry name" value="Class I glutamine amidotransferase-like"/>
    <property type="match status" value="1"/>
</dbReference>
<dbReference type="PROSITE" id="PS00041">
    <property type="entry name" value="HTH_ARAC_FAMILY_1"/>
    <property type="match status" value="1"/>
</dbReference>